<dbReference type="InterPro" id="IPR000719">
    <property type="entry name" value="Prot_kinase_dom"/>
</dbReference>
<keyword evidence="2 10" id="KW-0723">Serine/threonine-protein kinase</keyword>
<keyword evidence="3" id="KW-0808">Transferase</keyword>
<feature type="region of interest" description="Disordered" evidence="8">
    <location>
        <begin position="275"/>
        <end position="365"/>
    </location>
</feature>
<evidence type="ECO:0000256" key="8">
    <source>
        <dbReference type="SAM" id="MobiDB-lite"/>
    </source>
</evidence>
<organism evidence="10 11">
    <name type="scientific">Nakamurella multipartita (strain ATCC 700099 / DSM 44233 / CIP 104796 / JCM 9543 / NBRC 105858 / Y-104)</name>
    <name type="common">Microsphaera multipartita</name>
    <dbReference type="NCBI Taxonomy" id="479431"/>
    <lineage>
        <taxon>Bacteria</taxon>
        <taxon>Bacillati</taxon>
        <taxon>Actinomycetota</taxon>
        <taxon>Actinomycetes</taxon>
        <taxon>Nakamurellales</taxon>
        <taxon>Nakamurellaceae</taxon>
        <taxon>Nakamurella</taxon>
    </lineage>
</organism>
<evidence type="ECO:0000256" key="7">
    <source>
        <dbReference type="PROSITE-ProRule" id="PRU10141"/>
    </source>
</evidence>
<dbReference type="Pfam" id="PF00069">
    <property type="entry name" value="Pkinase"/>
    <property type="match status" value="1"/>
</dbReference>
<dbReference type="InterPro" id="IPR011009">
    <property type="entry name" value="Kinase-like_dom_sf"/>
</dbReference>
<dbReference type="CDD" id="cd14014">
    <property type="entry name" value="STKc_PknB_like"/>
    <property type="match status" value="1"/>
</dbReference>
<evidence type="ECO:0000256" key="5">
    <source>
        <dbReference type="ARBA" id="ARBA00022777"/>
    </source>
</evidence>
<dbReference type="PROSITE" id="PS00108">
    <property type="entry name" value="PROTEIN_KINASE_ST"/>
    <property type="match status" value="1"/>
</dbReference>
<keyword evidence="4 7" id="KW-0547">Nucleotide-binding</keyword>
<dbReference type="PROSITE" id="PS00107">
    <property type="entry name" value="PROTEIN_KINASE_ATP"/>
    <property type="match status" value="1"/>
</dbReference>
<sequence length="461" mass="47220">MTADVVAGRFMLCDPIGAGGSGTVWRAFDRSRGAFCAAKLLRQRDAGDLLRFVREQSVRLDHPNIVSPYSWVAEDSTVLIASELMTGGSLHTLLGDYGPLAEGTVVTVLGQVLAALAAVHDAELIHRDVKPANVLVRTTGTGPIHVVLTDFGLTISRADARLTQVGTVIGTPGYLPPEVLLGGVPPDPRHDLYAAGRLAVTLLGGDERTGPTGGVIESIQDPVLRQAVDALVRPDPLERPTAARAALALLAGAAADPEPRTREGDPVDVLDQLPALPAGWTTDGPPLPRSPSAHSSQSPPPPPSSSVRPGRATVIDVLPTAPRTARSPGPGTPGAATAPVPDASVHPDGPARPAPPATSARRPRRTGPVLAGVLVLVAGVLVGLRLVGGSGADDPGTPPATVQSSVPSSLSTSVVGSGVPPTTDVQAGDPCTWQQEGDRRTGTDGVLVCTLADGVYGWRPA</sequence>
<dbReference type="GO" id="GO:0005524">
    <property type="term" value="F:ATP binding"/>
    <property type="evidence" value="ECO:0007669"/>
    <property type="project" value="UniProtKB-UniRule"/>
</dbReference>
<dbReference type="InParanoid" id="C8XDP4"/>
<evidence type="ECO:0000256" key="6">
    <source>
        <dbReference type="ARBA" id="ARBA00022840"/>
    </source>
</evidence>
<dbReference type="eggNOG" id="COG0515">
    <property type="taxonomic scope" value="Bacteria"/>
</dbReference>
<evidence type="ECO:0000256" key="4">
    <source>
        <dbReference type="ARBA" id="ARBA00022741"/>
    </source>
</evidence>
<dbReference type="OrthoDB" id="9762169at2"/>
<protein>
    <recommendedName>
        <fullName evidence="1">non-specific serine/threonine protein kinase</fullName>
        <ecNumber evidence="1">2.7.11.1</ecNumber>
    </recommendedName>
</protein>
<accession>C8XDP4</accession>
<keyword evidence="6 7" id="KW-0067">ATP-binding</keyword>
<keyword evidence="5 10" id="KW-0418">Kinase</keyword>
<feature type="compositionally biased region" description="Low complexity" evidence="8">
    <location>
        <begin position="322"/>
        <end position="339"/>
    </location>
</feature>
<feature type="domain" description="Protein kinase" evidence="9">
    <location>
        <begin position="10"/>
        <end position="250"/>
    </location>
</feature>
<feature type="compositionally biased region" description="Low complexity" evidence="8">
    <location>
        <begin position="401"/>
        <end position="423"/>
    </location>
</feature>
<evidence type="ECO:0000259" key="9">
    <source>
        <dbReference type="PROSITE" id="PS50011"/>
    </source>
</evidence>
<dbReference type="STRING" id="479431.Namu_1305"/>
<dbReference type="GO" id="GO:0004674">
    <property type="term" value="F:protein serine/threonine kinase activity"/>
    <property type="evidence" value="ECO:0007669"/>
    <property type="project" value="UniProtKB-KW"/>
</dbReference>
<dbReference type="PROSITE" id="PS50011">
    <property type="entry name" value="PROTEIN_KINASE_DOM"/>
    <property type="match status" value="1"/>
</dbReference>
<evidence type="ECO:0000256" key="3">
    <source>
        <dbReference type="ARBA" id="ARBA00022679"/>
    </source>
</evidence>
<evidence type="ECO:0000313" key="11">
    <source>
        <dbReference type="Proteomes" id="UP000002218"/>
    </source>
</evidence>
<reference evidence="11" key="1">
    <citation type="submission" date="2009-09" db="EMBL/GenBank/DDBJ databases">
        <title>The complete genome of Nakamurella multipartita DSM 44233.</title>
        <authorList>
            <consortium name="US DOE Joint Genome Institute (JGI-PGF)"/>
            <person name="Lucas S."/>
            <person name="Copeland A."/>
            <person name="Lapidus A."/>
            <person name="Glavina del Rio T."/>
            <person name="Dalin E."/>
            <person name="Tice H."/>
            <person name="Bruce D."/>
            <person name="Goodwin L."/>
            <person name="Pitluck S."/>
            <person name="Kyrpides N."/>
            <person name="Mavromatis K."/>
            <person name="Ivanova N."/>
            <person name="Ovchinnikova G."/>
            <person name="Sims D."/>
            <person name="Meincke L."/>
            <person name="Brettin T."/>
            <person name="Detter J.C."/>
            <person name="Han C."/>
            <person name="Larimer F."/>
            <person name="Land M."/>
            <person name="Hauser L."/>
            <person name="Markowitz V."/>
            <person name="Cheng J.-F."/>
            <person name="Hugenholtz P."/>
            <person name="Woyke T."/>
            <person name="Wu D."/>
            <person name="Klenk H.-P."/>
            <person name="Eisen J.A."/>
        </authorList>
    </citation>
    <scope>NUCLEOTIDE SEQUENCE [LARGE SCALE GENOMIC DNA]</scope>
    <source>
        <strain evidence="11">ATCC 700099 / DSM 44233 / CIP 104796 / JCM 9543 / NBRC 105858 / Y-104</strain>
    </source>
</reference>
<keyword evidence="11" id="KW-1185">Reference proteome</keyword>
<dbReference type="Proteomes" id="UP000002218">
    <property type="component" value="Chromosome"/>
</dbReference>
<dbReference type="AlphaFoldDB" id="C8XDP4"/>
<dbReference type="EC" id="2.7.11.1" evidence="1"/>
<dbReference type="PANTHER" id="PTHR43289:SF6">
    <property type="entry name" value="SERINE_THREONINE-PROTEIN KINASE NEKL-3"/>
    <property type="match status" value="1"/>
</dbReference>
<dbReference type="InterPro" id="IPR017441">
    <property type="entry name" value="Protein_kinase_ATP_BS"/>
</dbReference>
<reference evidence="10 11" key="2">
    <citation type="journal article" date="2010" name="Stand. Genomic Sci.">
        <title>Complete genome sequence of Nakamurella multipartita type strain (Y-104).</title>
        <authorList>
            <person name="Tice H."/>
            <person name="Mayilraj S."/>
            <person name="Sims D."/>
            <person name="Lapidus A."/>
            <person name="Nolan M."/>
            <person name="Lucas S."/>
            <person name="Glavina Del Rio T."/>
            <person name="Copeland A."/>
            <person name="Cheng J.F."/>
            <person name="Meincke L."/>
            <person name="Bruce D."/>
            <person name="Goodwin L."/>
            <person name="Pitluck S."/>
            <person name="Ivanova N."/>
            <person name="Mavromatis K."/>
            <person name="Ovchinnikova G."/>
            <person name="Pati A."/>
            <person name="Chen A."/>
            <person name="Palaniappan K."/>
            <person name="Land M."/>
            <person name="Hauser L."/>
            <person name="Chang Y.J."/>
            <person name="Jeffries C.D."/>
            <person name="Detter J.C."/>
            <person name="Brettin T."/>
            <person name="Rohde M."/>
            <person name="Goker M."/>
            <person name="Bristow J."/>
            <person name="Eisen J.A."/>
            <person name="Markowitz V."/>
            <person name="Hugenholtz P."/>
            <person name="Kyrpides N.C."/>
            <person name="Klenk H.P."/>
            <person name="Chen F."/>
        </authorList>
    </citation>
    <scope>NUCLEOTIDE SEQUENCE [LARGE SCALE GENOMIC DNA]</scope>
    <source>
        <strain evidence="11">ATCC 700099 / DSM 44233 / CIP 104796 / JCM 9543 / NBRC 105858 / Y-104</strain>
    </source>
</reference>
<dbReference type="HOGENOM" id="CLU_000288_63_44_11"/>
<evidence type="ECO:0000256" key="2">
    <source>
        <dbReference type="ARBA" id="ARBA00022527"/>
    </source>
</evidence>
<proteinExistence type="predicted"/>
<dbReference type="SMART" id="SM00220">
    <property type="entry name" value="S_TKc"/>
    <property type="match status" value="1"/>
</dbReference>
<dbReference type="RefSeq" id="WP_015746616.1">
    <property type="nucleotide sequence ID" value="NC_013235.1"/>
</dbReference>
<name>C8XDP4_NAKMY</name>
<dbReference type="PANTHER" id="PTHR43289">
    <property type="entry name" value="MITOGEN-ACTIVATED PROTEIN KINASE KINASE KINASE 20-RELATED"/>
    <property type="match status" value="1"/>
</dbReference>
<feature type="binding site" evidence="7">
    <location>
        <position position="39"/>
    </location>
    <ligand>
        <name>ATP</name>
        <dbReference type="ChEBI" id="CHEBI:30616"/>
    </ligand>
</feature>
<dbReference type="SUPFAM" id="SSF56112">
    <property type="entry name" value="Protein kinase-like (PK-like)"/>
    <property type="match status" value="1"/>
</dbReference>
<dbReference type="KEGG" id="nml:Namu_1305"/>
<evidence type="ECO:0000256" key="1">
    <source>
        <dbReference type="ARBA" id="ARBA00012513"/>
    </source>
</evidence>
<evidence type="ECO:0000313" key="10">
    <source>
        <dbReference type="EMBL" id="ACV77708.1"/>
    </source>
</evidence>
<gene>
    <name evidence="10" type="ordered locus">Namu_1305</name>
</gene>
<feature type="region of interest" description="Disordered" evidence="8">
    <location>
        <begin position="391"/>
        <end position="440"/>
    </location>
</feature>
<dbReference type="InterPro" id="IPR008271">
    <property type="entry name" value="Ser/Thr_kinase_AS"/>
</dbReference>
<dbReference type="Gene3D" id="1.10.510.10">
    <property type="entry name" value="Transferase(Phosphotransferase) domain 1"/>
    <property type="match status" value="1"/>
</dbReference>
<dbReference type="EMBL" id="CP001737">
    <property type="protein sequence ID" value="ACV77708.1"/>
    <property type="molecule type" value="Genomic_DNA"/>
</dbReference>